<evidence type="ECO:0008006" key="3">
    <source>
        <dbReference type="Google" id="ProtNLM"/>
    </source>
</evidence>
<reference evidence="2" key="1">
    <citation type="journal article" date="2019" name="Int. J. Syst. Evol. Microbiol.">
        <title>The Global Catalogue of Microorganisms (GCM) 10K type strain sequencing project: providing services to taxonomists for standard genome sequencing and annotation.</title>
        <authorList>
            <consortium name="The Broad Institute Genomics Platform"/>
            <consortium name="The Broad Institute Genome Sequencing Center for Infectious Disease"/>
            <person name="Wu L."/>
            <person name="Ma J."/>
        </authorList>
    </citation>
    <scope>NUCLEOTIDE SEQUENCE [LARGE SCALE GENOMIC DNA]</scope>
    <source>
        <strain evidence="2">JCM 30234</strain>
    </source>
</reference>
<name>A0ABW2UVW6_9BACI</name>
<protein>
    <recommendedName>
        <fullName evidence="3">DUF3679 domain-containing protein</fullName>
    </recommendedName>
</protein>
<accession>A0ABW2UVW6</accession>
<dbReference type="EMBL" id="JBHTGR010000057">
    <property type="protein sequence ID" value="MFC7748047.1"/>
    <property type="molecule type" value="Genomic_DNA"/>
</dbReference>
<sequence length="95" mass="10788">MRTLIVMLSLAVFFLIGLVIGMDRENQANQTDSDKTVEQAEEKQVIVEELPEEEPEMSDSPDHLTQKTAQFLESGVKGFYEIVVGMTYDLVQVFF</sequence>
<evidence type="ECO:0000313" key="2">
    <source>
        <dbReference type="Proteomes" id="UP001596620"/>
    </source>
</evidence>
<proteinExistence type="predicted"/>
<evidence type="ECO:0000313" key="1">
    <source>
        <dbReference type="EMBL" id="MFC7748047.1"/>
    </source>
</evidence>
<gene>
    <name evidence="1" type="ORF">ACFQU8_12700</name>
</gene>
<dbReference type="RefSeq" id="WP_382360893.1">
    <property type="nucleotide sequence ID" value="NZ_JBHTGR010000057.1"/>
</dbReference>
<keyword evidence="2" id="KW-1185">Reference proteome</keyword>
<comment type="caution">
    <text evidence="1">The sequence shown here is derived from an EMBL/GenBank/DDBJ whole genome shotgun (WGS) entry which is preliminary data.</text>
</comment>
<organism evidence="1 2">
    <name type="scientific">Lentibacillus kimchii</name>
    <dbReference type="NCBI Taxonomy" id="1542911"/>
    <lineage>
        <taxon>Bacteria</taxon>
        <taxon>Bacillati</taxon>
        <taxon>Bacillota</taxon>
        <taxon>Bacilli</taxon>
        <taxon>Bacillales</taxon>
        <taxon>Bacillaceae</taxon>
        <taxon>Lentibacillus</taxon>
    </lineage>
</organism>
<dbReference type="Proteomes" id="UP001596620">
    <property type="component" value="Unassembled WGS sequence"/>
</dbReference>